<evidence type="ECO:0000313" key="2">
    <source>
        <dbReference type="Proteomes" id="UP000233551"/>
    </source>
</evidence>
<organism evidence="1 2">
    <name type="scientific">Punica granatum</name>
    <name type="common">Pomegranate</name>
    <dbReference type="NCBI Taxonomy" id="22663"/>
    <lineage>
        <taxon>Eukaryota</taxon>
        <taxon>Viridiplantae</taxon>
        <taxon>Streptophyta</taxon>
        <taxon>Embryophyta</taxon>
        <taxon>Tracheophyta</taxon>
        <taxon>Spermatophyta</taxon>
        <taxon>Magnoliopsida</taxon>
        <taxon>eudicotyledons</taxon>
        <taxon>Gunneridae</taxon>
        <taxon>Pentapetalae</taxon>
        <taxon>rosids</taxon>
        <taxon>malvids</taxon>
        <taxon>Myrtales</taxon>
        <taxon>Lythraceae</taxon>
        <taxon>Punica</taxon>
    </lineage>
</organism>
<dbReference type="EMBL" id="PGOL01001213">
    <property type="protein sequence ID" value="PKI59968.1"/>
    <property type="molecule type" value="Genomic_DNA"/>
</dbReference>
<dbReference type="Proteomes" id="UP000233551">
    <property type="component" value="Unassembled WGS sequence"/>
</dbReference>
<protein>
    <submittedName>
        <fullName evidence="1">Uncharacterized protein</fullName>
    </submittedName>
</protein>
<name>A0A2I0JUI4_PUNGR</name>
<evidence type="ECO:0000313" key="1">
    <source>
        <dbReference type="EMBL" id="PKI59968.1"/>
    </source>
</evidence>
<comment type="caution">
    <text evidence="1">The sequence shown here is derived from an EMBL/GenBank/DDBJ whole genome shotgun (WGS) entry which is preliminary data.</text>
</comment>
<gene>
    <name evidence="1" type="ORF">CRG98_019635</name>
</gene>
<keyword evidence="2" id="KW-1185">Reference proteome</keyword>
<accession>A0A2I0JUI4</accession>
<proteinExistence type="predicted"/>
<dbReference type="AlphaFoldDB" id="A0A2I0JUI4"/>
<sequence>MASGDSFSRAPVARPQEDFLSLFRVCLGLGTFGTFHELLDLSLRSPRSPILHRAMVGASVPTPFSPSCRYRHLTGAHCP</sequence>
<reference evidence="1 2" key="1">
    <citation type="submission" date="2017-11" db="EMBL/GenBank/DDBJ databases">
        <title>De-novo sequencing of pomegranate (Punica granatum L.) genome.</title>
        <authorList>
            <person name="Akparov Z."/>
            <person name="Amiraslanov A."/>
            <person name="Hajiyeva S."/>
            <person name="Abbasov M."/>
            <person name="Kaur K."/>
            <person name="Hamwieh A."/>
            <person name="Solovyev V."/>
            <person name="Salamov A."/>
            <person name="Braich B."/>
            <person name="Kosarev P."/>
            <person name="Mahmoud A."/>
            <person name="Hajiyev E."/>
            <person name="Babayeva S."/>
            <person name="Izzatullayeva V."/>
            <person name="Mammadov A."/>
            <person name="Mammadov A."/>
            <person name="Sharifova S."/>
            <person name="Ojaghi J."/>
            <person name="Eynullazada K."/>
            <person name="Bayramov B."/>
            <person name="Abdulazimova A."/>
            <person name="Shahmuradov I."/>
        </authorList>
    </citation>
    <scope>NUCLEOTIDE SEQUENCE [LARGE SCALE GENOMIC DNA]</scope>
    <source>
        <strain evidence="2">cv. AG2017</strain>
        <tissue evidence="1">Leaf</tissue>
    </source>
</reference>